<dbReference type="PANTHER" id="PTHR45947:SF3">
    <property type="entry name" value="SULFOQUINOVOSYL TRANSFERASE SQD2"/>
    <property type="match status" value="1"/>
</dbReference>
<organism evidence="2 3">
    <name type="scientific">Chitinimonas lacunae</name>
    <dbReference type="NCBI Taxonomy" id="1963018"/>
    <lineage>
        <taxon>Bacteria</taxon>
        <taxon>Pseudomonadati</taxon>
        <taxon>Pseudomonadota</taxon>
        <taxon>Betaproteobacteria</taxon>
        <taxon>Neisseriales</taxon>
        <taxon>Chitinibacteraceae</taxon>
        <taxon>Chitinimonas</taxon>
    </lineage>
</organism>
<dbReference type="InterPro" id="IPR050194">
    <property type="entry name" value="Glycosyltransferase_grp1"/>
</dbReference>
<dbReference type="RefSeq" id="WP_378160949.1">
    <property type="nucleotide sequence ID" value="NZ_JBHSBU010000001.1"/>
</dbReference>
<gene>
    <name evidence="2" type="ORF">ACFOW7_03205</name>
</gene>
<dbReference type="PANTHER" id="PTHR45947">
    <property type="entry name" value="SULFOQUINOVOSYL TRANSFERASE SQD2"/>
    <property type="match status" value="1"/>
</dbReference>
<keyword evidence="2" id="KW-0808">Transferase</keyword>
<dbReference type="Pfam" id="PF13439">
    <property type="entry name" value="Glyco_transf_4"/>
    <property type="match status" value="1"/>
</dbReference>
<dbReference type="Pfam" id="PF13692">
    <property type="entry name" value="Glyco_trans_1_4"/>
    <property type="match status" value="1"/>
</dbReference>
<feature type="domain" description="Glycosyltransferase subfamily 4-like N-terminal" evidence="1">
    <location>
        <begin position="15"/>
        <end position="179"/>
    </location>
</feature>
<evidence type="ECO:0000313" key="2">
    <source>
        <dbReference type="EMBL" id="MFC4158361.1"/>
    </source>
</evidence>
<keyword evidence="2" id="KW-0328">Glycosyltransferase</keyword>
<reference evidence="3" key="1">
    <citation type="journal article" date="2019" name="Int. J. Syst. Evol. Microbiol.">
        <title>The Global Catalogue of Microorganisms (GCM) 10K type strain sequencing project: providing services to taxonomists for standard genome sequencing and annotation.</title>
        <authorList>
            <consortium name="The Broad Institute Genomics Platform"/>
            <consortium name="The Broad Institute Genome Sequencing Center for Infectious Disease"/>
            <person name="Wu L."/>
            <person name="Ma J."/>
        </authorList>
    </citation>
    <scope>NUCLEOTIDE SEQUENCE [LARGE SCALE GENOMIC DNA]</scope>
    <source>
        <strain evidence="3">LMG 29894</strain>
    </source>
</reference>
<dbReference type="GO" id="GO:0016757">
    <property type="term" value="F:glycosyltransferase activity"/>
    <property type="evidence" value="ECO:0007669"/>
    <property type="project" value="UniProtKB-KW"/>
</dbReference>
<evidence type="ECO:0000259" key="1">
    <source>
        <dbReference type="Pfam" id="PF13439"/>
    </source>
</evidence>
<protein>
    <submittedName>
        <fullName evidence="2">Glycosyltransferase family 4 protein</fullName>
        <ecNumber evidence="2">2.4.-.-</ecNumber>
    </submittedName>
</protein>
<sequence>MRIAYVTETYPPEFNGVSLNAARSVGYLRKRGHVVELIRPMRQDEIERDSPEEWLTPSLALPLSQDQRLGLPILWRLQKRWEKRRPQVVHVATEGPLAWAAVRAAQTLSIPVTSDFCANANEYSSHYGRGWAGPVVMAYLRHFHNAADLTFVPTQTLRHRLFTEGFQALEVLGRGVDTRLFSPDHYQVSLREQWGAAPGEPVMLYSGQLNAEENAELACQTFQAVHAYMPELRMVVVGDGPLLETLRQRHPEVHFVGNQRGSTLAEHYASADILLYPSLSDGCSNVLLEAMASGMAVLAFDCGAAAEYIDDCVNGMLVTPGDVQGFVDDAYQMANELSRFLSLRLQARTSAQRHQWDTVLSRFEGALRQLGSETEQREVAYLPT</sequence>
<dbReference type="CDD" id="cd03814">
    <property type="entry name" value="GT4-like"/>
    <property type="match status" value="1"/>
</dbReference>
<comment type="caution">
    <text evidence="2">The sequence shown here is derived from an EMBL/GenBank/DDBJ whole genome shotgun (WGS) entry which is preliminary data.</text>
</comment>
<dbReference type="SUPFAM" id="SSF53756">
    <property type="entry name" value="UDP-Glycosyltransferase/glycogen phosphorylase"/>
    <property type="match status" value="1"/>
</dbReference>
<dbReference type="Proteomes" id="UP001595791">
    <property type="component" value="Unassembled WGS sequence"/>
</dbReference>
<dbReference type="EC" id="2.4.-.-" evidence="2"/>
<dbReference type="Gene3D" id="3.40.50.2000">
    <property type="entry name" value="Glycogen Phosphorylase B"/>
    <property type="match status" value="2"/>
</dbReference>
<proteinExistence type="predicted"/>
<keyword evidence="3" id="KW-1185">Reference proteome</keyword>
<dbReference type="InterPro" id="IPR028098">
    <property type="entry name" value="Glyco_trans_4-like_N"/>
</dbReference>
<evidence type="ECO:0000313" key="3">
    <source>
        <dbReference type="Proteomes" id="UP001595791"/>
    </source>
</evidence>
<dbReference type="EMBL" id="JBHSBU010000001">
    <property type="protein sequence ID" value="MFC4158361.1"/>
    <property type="molecule type" value="Genomic_DNA"/>
</dbReference>
<name>A0ABV8MM20_9NEIS</name>
<accession>A0ABV8MM20</accession>